<organism evidence="4 5">
    <name type="scientific">Pseudomonas jinjuensis</name>
    <dbReference type="NCBI Taxonomy" id="198616"/>
    <lineage>
        <taxon>Bacteria</taxon>
        <taxon>Pseudomonadati</taxon>
        <taxon>Pseudomonadota</taxon>
        <taxon>Gammaproteobacteria</taxon>
        <taxon>Pseudomonadales</taxon>
        <taxon>Pseudomonadaceae</taxon>
        <taxon>Pseudomonas</taxon>
    </lineage>
</organism>
<evidence type="ECO:0000313" key="5">
    <source>
        <dbReference type="Proteomes" id="UP000242957"/>
    </source>
</evidence>
<dbReference type="Gene3D" id="3.10.129.10">
    <property type="entry name" value="Hotdog Thioesterase"/>
    <property type="match status" value="1"/>
</dbReference>
<dbReference type="OrthoDB" id="9813282at2"/>
<evidence type="ECO:0000259" key="3">
    <source>
        <dbReference type="Pfam" id="PF03061"/>
    </source>
</evidence>
<dbReference type="InterPro" id="IPR039298">
    <property type="entry name" value="ACOT13"/>
</dbReference>
<keyword evidence="5" id="KW-1185">Reference proteome</keyword>
<dbReference type="AlphaFoldDB" id="A0A1H0E8W5"/>
<dbReference type="GO" id="GO:0047617">
    <property type="term" value="F:fatty acyl-CoA hydrolase activity"/>
    <property type="evidence" value="ECO:0007669"/>
    <property type="project" value="InterPro"/>
</dbReference>
<accession>A0A1H0E8W5</accession>
<evidence type="ECO:0000256" key="1">
    <source>
        <dbReference type="ARBA" id="ARBA00008324"/>
    </source>
</evidence>
<dbReference type="PANTHER" id="PTHR21660:SF1">
    <property type="entry name" value="ACYL-COENZYME A THIOESTERASE 13"/>
    <property type="match status" value="1"/>
</dbReference>
<dbReference type="CDD" id="cd03443">
    <property type="entry name" value="PaaI_thioesterase"/>
    <property type="match status" value="1"/>
</dbReference>
<gene>
    <name evidence="4" type="ORF">SAMN05216193_10583</name>
</gene>
<comment type="similarity">
    <text evidence="1">Belongs to the thioesterase PaaI family.</text>
</comment>
<feature type="domain" description="Thioesterase" evidence="3">
    <location>
        <begin position="56"/>
        <end position="129"/>
    </location>
</feature>
<dbReference type="PANTHER" id="PTHR21660">
    <property type="entry name" value="THIOESTERASE SUPERFAMILY MEMBER-RELATED"/>
    <property type="match status" value="1"/>
</dbReference>
<dbReference type="Pfam" id="PF03061">
    <property type="entry name" value="4HBT"/>
    <property type="match status" value="1"/>
</dbReference>
<dbReference type="InterPro" id="IPR029069">
    <property type="entry name" value="HotDog_dom_sf"/>
</dbReference>
<dbReference type="RefSeq" id="WP_084310654.1">
    <property type="nucleotide sequence ID" value="NZ_FNIJ01000005.1"/>
</dbReference>
<dbReference type="EMBL" id="FNIJ01000005">
    <property type="protein sequence ID" value="SDN78773.1"/>
    <property type="molecule type" value="Genomic_DNA"/>
</dbReference>
<dbReference type="InterPro" id="IPR006683">
    <property type="entry name" value="Thioestr_dom"/>
</dbReference>
<evidence type="ECO:0000256" key="2">
    <source>
        <dbReference type="ARBA" id="ARBA00022801"/>
    </source>
</evidence>
<dbReference type="NCBIfam" id="TIGR00369">
    <property type="entry name" value="unchar_dom_1"/>
    <property type="match status" value="1"/>
</dbReference>
<dbReference type="SUPFAM" id="SSF54637">
    <property type="entry name" value="Thioesterase/thiol ester dehydrase-isomerase"/>
    <property type="match status" value="1"/>
</dbReference>
<dbReference type="InterPro" id="IPR003736">
    <property type="entry name" value="PAAI_dom"/>
</dbReference>
<protein>
    <submittedName>
        <fullName evidence="4">Uncharacterized domain 1-containing protein</fullName>
    </submittedName>
</protein>
<sequence length="155" mass="16561">MSAMDISSPIPDGFVPMVRLNNAAPGFVQCCRGIYFKPETGEVAAFILAEHLNPLNIAHGGFLATLADTAFGAYIRVQGGLELPPATIELSVDYISPARPGQWITAHVEIHKIGRTLSNASLSLMDGERLVSRAKGTFISNTRSLHAPVSTSQQS</sequence>
<dbReference type="STRING" id="198616.SAMN05216193_10583"/>
<reference evidence="5" key="1">
    <citation type="submission" date="2016-10" db="EMBL/GenBank/DDBJ databases">
        <authorList>
            <person name="Varghese N."/>
            <person name="Submissions S."/>
        </authorList>
    </citation>
    <scope>NUCLEOTIDE SEQUENCE [LARGE SCALE GENOMIC DNA]</scope>
    <source>
        <strain evidence="5">JCM 21621</strain>
    </source>
</reference>
<evidence type="ECO:0000313" key="4">
    <source>
        <dbReference type="EMBL" id="SDN78773.1"/>
    </source>
</evidence>
<name>A0A1H0E8W5_9PSED</name>
<proteinExistence type="inferred from homology"/>
<dbReference type="Proteomes" id="UP000242957">
    <property type="component" value="Unassembled WGS sequence"/>
</dbReference>
<keyword evidence="2" id="KW-0378">Hydrolase</keyword>